<gene>
    <name evidence="1" type="ORF">LSALG_LOCUS37884</name>
</gene>
<dbReference type="Proteomes" id="UP001177003">
    <property type="component" value="Chromosome 8"/>
</dbReference>
<dbReference type="AlphaFoldDB" id="A0AA35ZUI9"/>
<evidence type="ECO:0000313" key="2">
    <source>
        <dbReference type="Proteomes" id="UP001177003"/>
    </source>
</evidence>
<protein>
    <submittedName>
        <fullName evidence="1">Uncharacterized protein</fullName>
    </submittedName>
</protein>
<name>A0AA35ZUI9_LACSI</name>
<sequence length="262" mass="28926">MKSKHKHQSFSLKVVRKPQVSPQGVIFRDIPAPAFPSSKKRLAANMAKQLSKKKKQIVILTSESAADEGETILETPEADLLEDSSHVDTFVITPPEVSLAKTVIVEAQTSDIPVNIYDMDTNFIMGEDESNKETKGNHSNVVPDSFISLPSHITPIIPTTSTTDSPTFANIISQPFTTLFPSQSNDPQTTTSLIKDSFMDTKNESEGFGGTFENLEFDEEETDFPDHMLMTMKQFKILNTKLNSIIQSQADLGGGVRAFERA</sequence>
<accession>A0AA35ZUI9</accession>
<keyword evidence="2" id="KW-1185">Reference proteome</keyword>
<organism evidence="1 2">
    <name type="scientific">Lactuca saligna</name>
    <name type="common">Willowleaf lettuce</name>
    <dbReference type="NCBI Taxonomy" id="75948"/>
    <lineage>
        <taxon>Eukaryota</taxon>
        <taxon>Viridiplantae</taxon>
        <taxon>Streptophyta</taxon>
        <taxon>Embryophyta</taxon>
        <taxon>Tracheophyta</taxon>
        <taxon>Spermatophyta</taxon>
        <taxon>Magnoliopsida</taxon>
        <taxon>eudicotyledons</taxon>
        <taxon>Gunneridae</taxon>
        <taxon>Pentapetalae</taxon>
        <taxon>asterids</taxon>
        <taxon>campanulids</taxon>
        <taxon>Asterales</taxon>
        <taxon>Asteraceae</taxon>
        <taxon>Cichorioideae</taxon>
        <taxon>Cichorieae</taxon>
        <taxon>Lactucinae</taxon>
        <taxon>Lactuca</taxon>
    </lineage>
</organism>
<proteinExistence type="predicted"/>
<evidence type="ECO:0000313" key="1">
    <source>
        <dbReference type="EMBL" id="CAI9299159.1"/>
    </source>
</evidence>
<reference evidence="1" key="1">
    <citation type="submission" date="2023-04" db="EMBL/GenBank/DDBJ databases">
        <authorList>
            <person name="Vijverberg K."/>
            <person name="Xiong W."/>
            <person name="Schranz E."/>
        </authorList>
    </citation>
    <scope>NUCLEOTIDE SEQUENCE</scope>
</reference>
<dbReference type="EMBL" id="OX465084">
    <property type="protein sequence ID" value="CAI9299159.1"/>
    <property type="molecule type" value="Genomic_DNA"/>
</dbReference>